<keyword evidence="1" id="KW-0812">Transmembrane</keyword>
<evidence type="ECO:0000256" key="1">
    <source>
        <dbReference type="SAM" id="Phobius"/>
    </source>
</evidence>
<gene>
    <name evidence="2" type="ORF">CNQ36_23830</name>
</gene>
<keyword evidence="1" id="KW-1133">Transmembrane helix</keyword>
<feature type="transmembrane region" description="Helical" evidence="1">
    <location>
        <begin position="140"/>
        <end position="157"/>
    </location>
</feature>
<reference evidence="2 3" key="1">
    <citation type="submission" date="2017-09" db="EMBL/GenBank/DDBJ databases">
        <authorList>
            <person name="Zhang H."/>
            <person name="Hu S."/>
            <person name="Xu J."/>
            <person name="He Z."/>
        </authorList>
    </citation>
    <scope>NUCLEOTIDE SEQUENCE [LARGE SCALE GENOMIC DNA]</scope>
    <source>
        <strain evidence="2 3">TXX3120</strain>
    </source>
</reference>
<accession>A0A494UXR9</accession>
<evidence type="ECO:0000313" key="3">
    <source>
        <dbReference type="Proteomes" id="UP000282170"/>
    </source>
</evidence>
<keyword evidence="3" id="KW-1185">Reference proteome</keyword>
<feature type="transmembrane region" description="Helical" evidence="1">
    <location>
        <begin position="40"/>
        <end position="59"/>
    </location>
</feature>
<dbReference type="RefSeq" id="WP_121547485.1">
    <property type="nucleotide sequence ID" value="NZ_CP023407.1"/>
</dbReference>
<dbReference type="EMBL" id="CP023407">
    <property type="protein sequence ID" value="AYL38167.1"/>
    <property type="molecule type" value="Genomic_DNA"/>
</dbReference>
<dbReference type="KEGG" id="sfug:CNQ36_23830"/>
<name>A0A494UXR9_9ACTN</name>
<sequence length="175" mass="17660">MPQPVLALGCAVVTAAGSVWYLPAVTDLRAGPDRPLSRRTAALACLTGWGTLGAVALVLLVATAWWVPATVVAVGGTAAGALWAGAALRHAGERRETARQWAQLPHGPLPAGAPRPRAAVAALAVAGPVAGVAATAVPAVIVTVPALVVGVFLVIAVRHTRTVRRAAPARGHHPH</sequence>
<feature type="transmembrane region" description="Helical" evidence="1">
    <location>
        <begin position="6"/>
        <end position="28"/>
    </location>
</feature>
<dbReference type="AlphaFoldDB" id="A0A494UXR9"/>
<keyword evidence="1" id="KW-0472">Membrane</keyword>
<protein>
    <submittedName>
        <fullName evidence="2">Uncharacterized protein</fullName>
    </submittedName>
</protein>
<proteinExistence type="predicted"/>
<feature type="transmembrane region" description="Helical" evidence="1">
    <location>
        <begin position="65"/>
        <end position="88"/>
    </location>
</feature>
<dbReference type="GeneID" id="93885883"/>
<evidence type="ECO:0000313" key="2">
    <source>
        <dbReference type="EMBL" id="AYL38167.1"/>
    </source>
</evidence>
<dbReference type="Proteomes" id="UP000282170">
    <property type="component" value="Chromosome"/>
</dbReference>
<organism evidence="2 3">
    <name type="scientific">Streptomyces fungicidicus</name>
    <dbReference type="NCBI Taxonomy" id="68203"/>
    <lineage>
        <taxon>Bacteria</taxon>
        <taxon>Bacillati</taxon>
        <taxon>Actinomycetota</taxon>
        <taxon>Actinomycetes</taxon>
        <taxon>Kitasatosporales</taxon>
        <taxon>Streptomycetaceae</taxon>
        <taxon>Streptomyces</taxon>
    </lineage>
</organism>